<evidence type="ECO:0000259" key="2">
    <source>
        <dbReference type="Pfam" id="PF00535"/>
    </source>
</evidence>
<evidence type="ECO:0000259" key="3">
    <source>
        <dbReference type="Pfam" id="PF02709"/>
    </source>
</evidence>
<dbReference type="GO" id="GO:0016740">
    <property type="term" value="F:transferase activity"/>
    <property type="evidence" value="ECO:0007669"/>
    <property type="project" value="UniProtKB-KW"/>
</dbReference>
<evidence type="ECO:0008006" key="6">
    <source>
        <dbReference type="Google" id="ProtNLM"/>
    </source>
</evidence>
<dbReference type="Pfam" id="PF00535">
    <property type="entry name" value="Glycos_transf_2"/>
    <property type="match status" value="1"/>
</dbReference>
<reference evidence="4 5" key="1">
    <citation type="journal article" date="1992" name="Int. J. Syst. Bacteriol.">
        <title>Sphingobacterium antarcticus sp. nov. a Psychrotrophic Bacterium from the Soils of Schirmacher Oasis, Antarctica.</title>
        <authorList>
            <person name="Shivaji S."/>
            <person name="Ray M.K."/>
            <person name="Rao N.S."/>
            <person name="Saiserr L."/>
            <person name="Jagannadham M.V."/>
            <person name="Kumar G.S."/>
            <person name="Reddy G."/>
            <person name="Bhargava P.M."/>
        </authorList>
    </citation>
    <scope>NUCLEOTIDE SEQUENCE [LARGE SCALE GENOMIC DNA]</scope>
    <source>
        <strain evidence="4 5">4BY</strain>
    </source>
</reference>
<dbReference type="CDD" id="cd06420">
    <property type="entry name" value="GT2_Chondriotin_Pol_N"/>
    <property type="match status" value="1"/>
</dbReference>
<dbReference type="InterPro" id="IPR029044">
    <property type="entry name" value="Nucleotide-diphossugar_trans"/>
</dbReference>
<gene>
    <name evidence="4" type="ORF">N180_06895</name>
</gene>
<proteinExistence type="predicted"/>
<dbReference type="SUPFAM" id="SSF53448">
    <property type="entry name" value="Nucleotide-diphospho-sugar transferases"/>
    <property type="match status" value="1"/>
</dbReference>
<dbReference type="OrthoDB" id="9801954at2"/>
<dbReference type="PANTHER" id="PTHR43685">
    <property type="entry name" value="GLYCOSYLTRANSFERASE"/>
    <property type="match status" value="1"/>
</dbReference>
<dbReference type="Proteomes" id="UP000028007">
    <property type="component" value="Unassembled WGS sequence"/>
</dbReference>
<dbReference type="InterPro" id="IPR027791">
    <property type="entry name" value="Galactosyl_T_C"/>
</dbReference>
<dbReference type="AlphaFoldDB" id="A0A081PEZ4"/>
<evidence type="ECO:0000256" key="1">
    <source>
        <dbReference type="ARBA" id="ARBA00022679"/>
    </source>
</evidence>
<dbReference type="InterPro" id="IPR050834">
    <property type="entry name" value="Glycosyltransf_2"/>
</dbReference>
<dbReference type="RefSeq" id="WP_037442222.1">
    <property type="nucleotide sequence ID" value="NZ_JNFF01000074.1"/>
</dbReference>
<dbReference type="eggNOG" id="COG0463">
    <property type="taxonomic scope" value="Bacteria"/>
</dbReference>
<sequence length="265" mass="30467">MQNQKASVALIISTYNWPEALELVLKSVAQQTDMPDEIIIADDGSSQLTADVIEGCRTRYQLPVTHIWHEDKGFRKSRILNKAVKEVKSAYIIEIDGDIILDSNFVEDHRNAAKQGFFVQGSRAMLSEGKSKEILRTREITFSIFSKGLYSRFNALRLPFMKWLFIFDPSNPYHIKGCNLAFWKKDYIAVNGYFNNFEGWGGEDYEFGARLLHSGVQRRRLKMAALCYHIYHKINSRANSAQNDVIYKRTLADKSSWCNDGYAQV</sequence>
<evidence type="ECO:0000313" key="5">
    <source>
        <dbReference type="Proteomes" id="UP000028007"/>
    </source>
</evidence>
<feature type="domain" description="Galactosyltransferase C-terminal" evidence="3">
    <location>
        <begin position="174"/>
        <end position="233"/>
    </location>
</feature>
<dbReference type="EMBL" id="JNFF01000074">
    <property type="protein sequence ID" value="KEQ29267.1"/>
    <property type="molecule type" value="Genomic_DNA"/>
</dbReference>
<keyword evidence="5" id="KW-1185">Reference proteome</keyword>
<dbReference type="PANTHER" id="PTHR43685:SF3">
    <property type="entry name" value="SLR2126 PROTEIN"/>
    <property type="match status" value="1"/>
</dbReference>
<organism evidence="4 5">
    <name type="scientific">Pedobacter antarcticus 4BY</name>
    <dbReference type="NCBI Taxonomy" id="1358423"/>
    <lineage>
        <taxon>Bacteria</taxon>
        <taxon>Pseudomonadati</taxon>
        <taxon>Bacteroidota</taxon>
        <taxon>Sphingobacteriia</taxon>
        <taxon>Sphingobacteriales</taxon>
        <taxon>Sphingobacteriaceae</taxon>
        <taxon>Pedobacter</taxon>
    </lineage>
</organism>
<dbReference type="Gene3D" id="3.90.550.10">
    <property type="entry name" value="Spore Coat Polysaccharide Biosynthesis Protein SpsA, Chain A"/>
    <property type="match status" value="1"/>
</dbReference>
<comment type="caution">
    <text evidence="4">The sequence shown here is derived from an EMBL/GenBank/DDBJ whole genome shotgun (WGS) entry which is preliminary data.</text>
</comment>
<accession>A0A081PEZ4</accession>
<protein>
    <recommendedName>
        <fullName evidence="6">Glycosyl transferase</fullName>
    </recommendedName>
</protein>
<dbReference type="Pfam" id="PF02709">
    <property type="entry name" value="Glyco_transf_7C"/>
    <property type="match status" value="1"/>
</dbReference>
<keyword evidence="1" id="KW-0808">Transferase</keyword>
<name>A0A081PEZ4_9SPHI</name>
<feature type="domain" description="Glycosyltransferase 2-like" evidence="2">
    <location>
        <begin position="10"/>
        <end position="141"/>
    </location>
</feature>
<evidence type="ECO:0000313" key="4">
    <source>
        <dbReference type="EMBL" id="KEQ29267.1"/>
    </source>
</evidence>
<dbReference type="InterPro" id="IPR001173">
    <property type="entry name" value="Glyco_trans_2-like"/>
</dbReference>